<dbReference type="InterPro" id="IPR007842">
    <property type="entry name" value="HEPN_dom"/>
</dbReference>
<organism evidence="2 3">
    <name type="scientific">Microbacterium protaetiae</name>
    <dbReference type="NCBI Taxonomy" id="2509458"/>
    <lineage>
        <taxon>Bacteria</taxon>
        <taxon>Bacillati</taxon>
        <taxon>Actinomycetota</taxon>
        <taxon>Actinomycetes</taxon>
        <taxon>Micrococcales</taxon>
        <taxon>Microbacteriaceae</taxon>
        <taxon>Microbacterium</taxon>
    </lineage>
</organism>
<dbReference type="OrthoDB" id="3728235at2"/>
<evidence type="ECO:0000259" key="1">
    <source>
        <dbReference type="Pfam" id="PF05168"/>
    </source>
</evidence>
<sequence length="107" mass="11795">MTTPVGSFQLAYDAARKALASLLITQGLRPTSSGGHIAVYDAVMAQFGNVLGDVFRRFAWMRRLRNTSEYPAIDQPVASATETAQAQKYARAMLDSARRLIDELPVY</sequence>
<evidence type="ECO:0000313" key="2">
    <source>
        <dbReference type="EMBL" id="QAY59950.1"/>
    </source>
</evidence>
<dbReference type="Pfam" id="PF05168">
    <property type="entry name" value="HEPN"/>
    <property type="match status" value="1"/>
</dbReference>
<evidence type="ECO:0000313" key="3">
    <source>
        <dbReference type="Proteomes" id="UP000293995"/>
    </source>
</evidence>
<dbReference type="EMBL" id="CP035494">
    <property type="protein sequence ID" value="QAY59950.1"/>
    <property type="molecule type" value="Genomic_DNA"/>
</dbReference>
<dbReference type="KEGG" id="mprt:ET475_08040"/>
<reference evidence="2 3" key="1">
    <citation type="submission" date="2019-01" db="EMBL/GenBank/DDBJ databases">
        <title>Genome sequencing of strain DFW100M-13.</title>
        <authorList>
            <person name="Heo J."/>
            <person name="Kim S.-J."/>
            <person name="Kim J.-S."/>
            <person name="Hong S.-B."/>
            <person name="Kwon S.-W."/>
        </authorList>
    </citation>
    <scope>NUCLEOTIDE SEQUENCE [LARGE SCALE GENOMIC DNA]</scope>
    <source>
        <strain evidence="2 3">DFW100M-13</strain>
    </source>
</reference>
<gene>
    <name evidence="2" type="ORF">ET475_08040</name>
</gene>
<dbReference type="Gene3D" id="1.20.120.330">
    <property type="entry name" value="Nucleotidyltransferases domain 2"/>
    <property type="match status" value="1"/>
</dbReference>
<dbReference type="AlphaFoldDB" id="A0A4P6ECJ2"/>
<keyword evidence="3" id="KW-1185">Reference proteome</keyword>
<accession>A0A4P6ECJ2</accession>
<dbReference type="Proteomes" id="UP000293995">
    <property type="component" value="Chromosome"/>
</dbReference>
<proteinExistence type="predicted"/>
<protein>
    <submittedName>
        <fullName evidence="2">HEPN domain-containing protein</fullName>
    </submittedName>
</protein>
<name>A0A4P6ECJ2_9MICO</name>
<feature type="domain" description="HEPN" evidence="1">
    <location>
        <begin position="10"/>
        <end position="101"/>
    </location>
</feature>
<dbReference type="RefSeq" id="WP_129388350.1">
    <property type="nucleotide sequence ID" value="NZ_CP035494.1"/>
</dbReference>